<dbReference type="PANTHER" id="PTHR12817">
    <property type="entry name" value="TRAFFICKING PROTEIN PARTICLE COMPLEX SUBUNIT 6B"/>
    <property type="match status" value="1"/>
</dbReference>
<sequence length="270" mass="28769">MSRPSSSSTHLPIAPTVPPALHSLANPAPVLIDAQLPGYLLPCVLDLLRESSKRQVMKRRAEEEQLRNEGLLPLQSENEPEEAAVVEEELAKRIERIGIMVGGYIAEKLTLARPPLVTHLDIIKFICKDLFLHVYSKQIDNLRTNHRGIYVLQSHSFPPLAPMSSCKGSASDMEAAKTHLLFPQALMQGALYRLGLNAHVSAESAGLPQCTFQIRTLKSPTISATPSIGGAPNLAHQSQNQSGPPPLSTVGSVATSVGGSASTGPGIGSG</sequence>
<dbReference type="OrthoDB" id="941624at2759"/>
<reference evidence="3" key="1">
    <citation type="submission" date="2016-06" db="EMBL/GenBank/DDBJ databases">
        <authorList>
            <person name="Cuomo C."/>
            <person name="Litvintseva A."/>
            <person name="Heitman J."/>
            <person name="Chen Y."/>
            <person name="Sun S."/>
            <person name="Springer D."/>
            <person name="Dromer F."/>
            <person name="Young S."/>
            <person name="Zeng Q."/>
            <person name="Chapman S."/>
            <person name="Gujja S."/>
            <person name="Saif S."/>
            <person name="Birren B."/>
        </authorList>
    </citation>
    <scope>NUCLEOTIDE SEQUENCE</scope>
    <source>
        <strain evidence="3">CBS 7841</strain>
    </source>
</reference>
<evidence type="ECO:0000313" key="4">
    <source>
        <dbReference type="Proteomes" id="UP000094043"/>
    </source>
</evidence>
<dbReference type="EMBL" id="CP143784">
    <property type="protein sequence ID" value="WVN85889.1"/>
    <property type="molecule type" value="Genomic_DNA"/>
</dbReference>
<dbReference type="GO" id="GO:0005802">
    <property type="term" value="C:trans-Golgi network"/>
    <property type="evidence" value="ECO:0007669"/>
    <property type="project" value="TreeGrafter"/>
</dbReference>
<organism evidence="3 4">
    <name type="scientific">Cryptococcus depauperatus CBS 7841</name>
    <dbReference type="NCBI Taxonomy" id="1295531"/>
    <lineage>
        <taxon>Eukaryota</taxon>
        <taxon>Fungi</taxon>
        <taxon>Dikarya</taxon>
        <taxon>Basidiomycota</taxon>
        <taxon>Agaricomycotina</taxon>
        <taxon>Tremellomycetes</taxon>
        <taxon>Tremellales</taxon>
        <taxon>Cryptococcaceae</taxon>
        <taxon>Cryptococcus</taxon>
    </lineage>
</organism>
<dbReference type="CDD" id="cd14944">
    <property type="entry name" value="TRAPPC6A_Trs33"/>
    <property type="match status" value="1"/>
</dbReference>
<dbReference type="KEGG" id="cdep:91085256"/>
<proteinExistence type="inferred from homology"/>
<reference evidence="3" key="3">
    <citation type="submission" date="2024-01" db="EMBL/GenBank/DDBJ databases">
        <authorList>
            <person name="Coelho M.A."/>
            <person name="David-Palma M."/>
            <person name="Shea T."/>
            <person name="Sun S."/>
            <person name="Cuomo C.A."/>
            <person name="Heitman J."/>
        </authorList>
    </citation>
    <scope>NUCLEOTIDE SEQUENCE</scope>
    <source>
        <strain evidence="3">CBS 7841</strain>
    </source>
</reference>
<feature type="compositionally biased region" description="Low complexity" evidence="2">
    <location>
        <begin position="248"/>
        <end position="264"/>
    </location>
</feature>
<dbReference type="VEuPathDB" id="FungiDB:L203_02494"/>
<dbReference type="GeneID" id="91085256"/>
<feature type="region of interest" description="Disordered" evidence="2">
    <location>
        <begin position="225"/>
        <end position="270"/>
    </location>
</feature>
<reference evidence="3" key="2">
    <citation type="journal article" date="2022" name="Elife">
        <title>Obligate sexual reproduction of a homothallic fungus closely related to the Cryptococcus pathogenic species complex.</title>
        <authorList>
            <person name="Passer A.R."/>
            <person name="Clancey S.A."/>
            <person name="Shea T."/>
            <person name="David-Palma M."/>
            <person name="Averette A.F."/>
            <person name="Boekhout T."/>
            <person name="Porcel B.M."/>
            <person name="Nowrousian M."/>
            <person name="Cuomo C.A."/>
            <person name="Sun S."/>
            <person name="Heitman J."/>
            <person name="Coelho M.A."/>
        </authorList>
    </citation>
    <scope>NUCLEOTIDE SEQUENCE</scope>
    <source>
        <strain evidence="3">CBS 7841</strain>
    </source>
</reference>
<dbReference type="InterPro" id="IPR037992">
    <property type="entry name" value="TRAPPC6/Trs33"/>
</dbReference>
<dbReference type="Proteomes" id="UP000094043">
    <property type="component" value="Chromosome 1"/>
</dbReference>
<dbReference type="Gene3D" id="3.30.1380.20">
    <property type="entry name" value="Trafficking protein particle complex subunit 3"/>
    <property type="match status" value="1"/>
</dbReference>
<name>A0A1E3IKF9_9TREE</name>
<evidence type="ECO:0000256" key="1">
    <source>
        <dbReference type="ARBA" id="ARBA00006218"/>
    </source>
</evidence>
<dbReference type="GO" id="GO:0006888">
    <property type="term" value="P:endoplasmic reticulum to Golgi vesicle-mediated transport"/>
    <property type="evidence" value="ECO:0007669"/>
    <property type="project" value="TreeGrafter"/>
</dbReference>
<evidence type="ECO:0000256" key="2">
    <source>
        <dbReference type="SAM" id="MobiDB-lite"/>
    </source>
</evidence>
<dbReference type="PANTHER" id="PTHR12817:SF0">
    <property type="entry name" value="GEO08327P1"/>
    <property type="match status" value="1"/>
</dbReference>
<dbReference type="SUPFAM" id="SSF111126">
    <property type="entry name" value="Ligand-binding domain in the NO signalling and Golgi transport"/>
    <property type="match status" value="1"/>
</dbReference>
<gene>
    <name evidence="3" type="ORF">L203_101042</name>
</gene>
<accession>A0A1E3IKF9</accession>
<comment type="similarity">
    <text evidence="1">Belongs to the TRAPP small subunits family. BET3 subfamily.</text>
</comment>
<dbReference type="AlphaFoldDB" id="A0A1E3IKF9"/>
<dbReference type="InterPro" id="IPR007194">
    <property type="entry name" value="TRAPP_component"/>
</dbReference>
<dbReference type="GO" id="GO:0030008">
    <property type="term" value="C:TRAPP complex"/>
    <property type="evidence" value="ECO:0007669"/>
    <property type="project" value="TreeGrafter"/>
</dbReference>
<dbReference type="Pfam" id="PF04051">
    <property type="entry name" value="TRAPP"/>
    <property type="match status" value="1"/>
</dbReference>
<evidence type="ECO:0000313" key="3">
    <source>
        <dbReference type="EMBL" id="WVN85889.1"/>
    </source>
</evidence>
<keyword evidence="4" id="KW-1185">Reference proteome</keyword>
<protein>
    <submittedName>
        <fullName evidence="3">Uncharacterized protein</fullName>
    </submittedName>
</protein>
<dbReference type="RefSeq" id="XP_066066589.1">
    <property type="nucleotide sequence ID" value="XM_066210492.1"/>
</dbReference>
<dbReference type="InterPro" id="IPR024096">
    <property type="entry name" value="NO_sig/Golgi_transp_ligand-bd"/>
</dbReference>
<dbReference type="GO" id="GO:0005801">
    <property type="term" value="C:cis-Golgi network"/>
    <property type="evidence" value="ECO:0007669"/>
    <property type="project" value="TreeGrafter"/>
</dbReference>